<gene>
    <name evidence="1" type="ORF">cyc_08178</name>
</gene>
<sequence>MLSSPVLRTLCADGVHLLMPVCVGDYQEVGCASQERFGCGDGYAANVLQVMLGRIGSLDMWFAVLWRPAGVRAFRQLWQEDGFAQAMWTEKWLCADGAHLLMPVCVGAVQLVGCAGQDDAELAGCVDASGSTISVPLSVWVSSCGIACVESNNINSSNRTAYVSMGLCADGAHLLMLVCVGDVQKVGCARQVRFGCGGG</sequence>
<dbReference type="InParanoid" id="A0A1D3D2E6"/>
<evidence type="ECO:0000313" key="1">
    <source>
        <dbReference type="EMBL" id="OEH77621.1"/>
    </source>
</evidence>
<dbReference type="EMBL" id="JROU02001034">
    <property type="protein sequence ID" value="OEH77621.1"/>
    <property type="molecule type" value="Genomic_DNA"/>
</dbReference>
<proteinExistence type="predicted"/>
<keyword evidence="2" id="KW-1185">Reference proteome</keyword>
<dbReference type="AlphaFoldDB" id="A0A1D3D2E6"/>
<dbReference type="Proteomes" id="UP000095192">
    <property type="component" value="Unassembled WGS sequence"/>
</dbReference>
<evidence type="ECO:0000313" key="2">
    <source>
        <dbReference type="Proteomes" id="UP000095192"/>
    </source>
</evidence>
<protein>
    <submittedName>
        <fullName evidence="1">Uncharacterized protein</fullName>
    </submittedName>
</protein>
<dbReference type="VEuPathDB" id="ToxoDB:cyc_08178"/>
<accession>A0A1D3D2E6</accession>
<comment type="caution">
    <text evidence="1">The sequence shown here is derived from an EMBL/GenBank/DDBJ whole genome shotgun (WGS) entry which is preliminary data.</text>
</comment>
<reference evidence="1 2" key="1">
    <citation type="journal article" date="2016" name="BMC Genomics">
        <title>Comparative genomics reveals Cyclospora cayetanensis possesses coccidia-like metabolism and invasion components but unique surface antigens.</title>
        <authorList>
            <person name="Liu S."/>
            <person name="Wang L."/>
            <person name="Zheng H."/>
            <person name="Xu Z."/>
            <person name="Roellig D.M."/>
            <person name="Li N."/>
            <person name="Frace M.A."/>
            <person name="Tang K."/>
            <person name="Arrowood M.J."/>
            <person name="Moss D.M."/>
            <person name="Zhang L."/>
            <person name="Feng Y."/>
            <person name="Xiao L."/>
        </authorList>
    </citation>
    <scope>NUCLEOTIDE SEQUENCE [LARGE SCALE GENOMIC DNA]</scope>
    <source>
        <strain evidence="1 2">CHN_HEN01</strain>
    </source>
</reference>
<name>A0A1D3D2E6_9EIME</name>
<organism evidence="1 2">
    <name type="scientific">Cyclospora cayetanensis</name>
    <dbReference type="NCBI Taxonomy" id="88456"/>
    <lineage>
        <taxon>Eukaryota</taxon>
        <taxon>Sar</taxon>
        <taxon>Alveolata</taxon>
        <taxon>Apicomplexa</taxon>
        <taxon>Conoidasida</taxon>
        <taxon>Coccidia</taxon>
        <taxon>Eucoccidiorida</taxon>
        <taxon>Eimeriorina</taxon>
        <taxon>Eimeriidae</taxon>
        <taxon>Cyclospora</taxon>
    </lineage>
</organism>